<dbReference type="OMA" id="FEQCEED"/>
<feature type="domain" description="ATF7-interacting protein protein binding" evidence="1">
    <location>
        <begin position="260"/>
        <end position="294"/>
    </location>
</feature>
<dbReference type="STRING" id="61853.ENSNLEP00000044862"/>
<dbReference type="GO" id="GO:0006355">
    <property type="term" value="P:regulation of DNA-templated transcription"/>
    <property type="evidence" value="ECO:0007669"/>
    <property type="project" value="TreeGrafter"/>
</dbReference>
<protein>
    <recommendedName>
        <fullName evidence="1">ATF7-interacting protein protein binding domain-containing protein</fullName>
    </recommendedName>
</protein>
<dbReference type="GeneTree" id="ENSGT00530000063707"/>
<dbReference type="Proteomes" id="UP000001073">
    <property type="component" value="Chromosome 15"/>
</dbReference>
<evidence type="ECO:0000313" key="2">
    <source>
        <dbReference type="Ensembl" id="ENSNLEP00000044862.1"/>
    </source>
</evidence>
<dbReference type="InParanoid" id="A0A2I3HMX1"/>
<dbReference type="GO" id="GO:0005667">
    <property type="term" value="C:transcription regulator complex"/>
    <property type="evidence" value="ECO:0007669"/>
    <property type="project" value="TreeGrafter"/>
</dbReference>
<organism evidence="2 3">
    <name type="scientific">Nomascus leucogenys</name>
    <name type="common">Northern white-cheeked gibbon</name>
    <name type="synonym">Hylobates leucogenys</name>
    <dbReference type="NCBI Taxonomy" id="61853"/>
    <lineage>
        <taxon>Eukaryota</taxon>
        <taxon>Metazoa</taxon>
        <taxon>Chordata</taxon>
        <taxon>Craniata</taxon>
        <taxon>Vertebrata</taxon>
        <taxon>Euteleostomi</taxon>
        <taxon>Mammalia</taxon>
        <taxon>Eutheria</taxon>
        <taxon>Euarchontoglires</taxon>
        <taxon>Primates</taxon>
        <taxon>Haplorrhini</taxon>
        <taxon>Catarrhini</taxon>
        <taxon>Hylobatidae</taxon>
        <taxon>Nomascus</taxon>
    </lineage>
</organism>
<evidence type="ECO:0000313" key="3">
    <source>
        <dbReference type="Proteomes" id="UP000001073"/>
    </source>
</evidence>
<dbReference type="AlphaFoldDB" id="A0A2I3HMX1"/>
<reference evidence="2" key="3">
    <citation type="submission" date="2025-09" db="UniProtKB">
        <authorList>
            <consortium name="Ensembl"/>
        </authorList>
    </citation>
    <scope>IDENTIFICATION</scope>
</reference>
<dbReference type="Pfam" id="PF16788">
    <property type="entry name" value="ATF7IP_BD"/>
    <property type="match status" value="1"/>
</dbReference>
<name>A0A2I3HMX1_NOMLE</name>
<reference evidence="2" key="2">
    <citation type="submission" date="2025-08" db="UniProtKB">
        <authorList>
            <consortium name="Ensembl"/>
        </authorList>
    </citation>
    <scope>IDENTIFICATION</scope>
</reference>
<reference evidence="2 3" key="1">
    <citation type="submission" date="2012-10" db="EMBL/GenBank/DDBJ databases">
        <authorList>
            <consortium name="Gibbon Genome Sequencing Consortium"/>
        </authorList>
    </citation>
    <scope>NUCLEOTIDE SEQUENCE [LARGE SCALE GENOMIC DNA]</scope>
</reference>
<accession>A0A2I3HMX1</accession>
<dbReference type="PANTHER" id="PTHR23210">
    <property type="entry name" value="ACTIVATING TRANSCRIPTION FACTOR 7 INTERACTING PROTEIN"/>
    <property type="match status" value="1"/>
</dbReference>
<evidence type="ECO:0000259" key="1">
    <source>
        <dbReference type="Pfam" id="PF16788"/>
    </source>
</evidence>
<dbReference type="PANTHER" id="PTHR23210:SF23">
    <property type="entry name" value="ACTIVATING TRANSCRIPTION FACTOR 7-INTERACTING PROTEIN 2"/>
    <property type="match status" value="1"/>
</dbReference>
<dbReference type="Ensembl" id="ENSNLET00000036528.1">
    <property type="protein sequence ID" value="ENSNLEP00000044862.1"/>
    <property type="gene ID" value="ENSNLEG00000029070.1"/>
</dbReference>
<proteinExistence type="predicted"/>
<dbReference type="InterPro" id="IPR031870">
    <property type="entry name" value="ATF7IP_BD"/>
</dbReference>
<sequence length="372" mass="40671">MTSPDRSCWKQVEILNKSRHVEALKAAATGSNVPSGNQNFSPSVITSKCRHSENGASSLDSNKNLLPEKSKVFSQNCRKPVEEIVHSETKLEQVVCPSQKPSKTTGSPSRVFIQEMNVTGSLFEHKGACSLKSSFCPPSLLSGGVQMPKSTATGTVDNKRIDQMVFHLETNSNSESHLKSDNILSSEDSCVVPVEKIPNLGNSVTCNNCADDILKTEESSRTCPSSISNCESADSTWQSSLDTDNNNSHYQKKRMFSENKENIKCMKTSEQINENICVGLERQTAFLEQVRHLIICRNKHEGIADELFTKTAKLQRRIKTNCLEPNMLSSNGDGKVANSDIMNLDKNLESGLGTVAHTCNPSTLGGQGGRIS</sequence>
<keyword evidence="3" id="KW-1185">Reference proteome</keyword>
<dbReference type="GO" id="GO:0003712">
    <property type="term" value="F:transcription coregulator activity"/>
    <property type="evidence" value="ECO:0007669"/>
    <property type="project" value="TreeGrafter"/>
</dbReference>
<dbReference type="InterPro" id="IPR026085">
    <property type="entry name" value="ATF7-int"/>
</dbReference>
<dbReference type="EMBL" id="ADFV01112285">
    <property type="status" value="NOT_ANNOTATED_CDS"/>
    <property type="molecule type" value="Genomic_DNA"/>
</dbReference>
<dbReference type="GO" id="GO:0005634">
    <property type="term" value="C:nucleus"/>
    <property type="evidence" value="ECO:0007669"/>
    <property type="project" value="TreeGrafter"/>
</dbReference>